<dbReference type="PRINTS" id="PR00313">
    <property type="entry name" value="CABNDNGRPT"/>
</dbReference>
<dbReference type="PANTHER" id="PTHR38340:SF1">
    <property type="entry name" value="S-LAYER PROTEIN"/>
    <property type="match status" value="1"/>
</dbReference>
<evidence type="ECO:0000256" key="1">
    <source>
        <dbReference type="ARBA" id="ARBA00004613"/>
    </source>
</evidence>
<dbReference type="RefSeq" id="WP_210805792.1">
    <property type="nucleotide sequence ID" value="NZ_JAGQDG010000001.1"/>
</dbReference>
<dbReference type="InterPro" id="IPR050557">
    <property type="entry name" value="RTX_toxin/Mannuronan_C5-epim"/>
</dbReference>
<organism evidence="4 5">
    <name type="scientific">Ideonella paludis</name>
    <dbReference type="NCBI Taxonomy" id="1233411"/>
    <lineage>
        <taxon>Bacteria</taxon>
        <taxon>Pseudomonadati</taxon>
        <taxon>Pseudomonadota</taxon>
        <taxon>Betaproteobacteria</taxon>
        <taxon>Burkholderiales</taxon>
        <taxon>Sphaerotilaceae</taxon>
        <taxon>Ideonella</taxon>
    </lineage>
</organism>
<dbReference type="Proteomes" id="UP000672097">
    <property type="component" value="Unassembled WGS sequence"/>
</dbReference>
<reference evidence="4 5" key="1">
    <citation type="submission" date="2021-04" db="EMBL/GenBank/DDBJ databases">
        <title>The genome sequence of type strain Ideonella paludis KCTC 32238.</title>
        <authorList>
            <person name="Liu Y."/>
        </authorList>
    </citation>
    <scope>NUCLEOTIDE SEQUENCE [LARGE SCALE GENOMIC DNA]</scope>
    <source>
        <strain evidence="4 5">KCTC 32238</strain>
    </source>
</reference>
<dbReference type="SUPFAM" id="SSF51120">
    <property type="entry name" value="beta-Roll"/>
    <property type="match status" value="4"/>
</dbReference>
<keyword evidence="5" id="KW-1185">Reference proteome</keyword>
<keyword evidence="2" id="KW-0964">Secreted</keyword>
<comment type="caution">
    <text evidence="4">The sequence shown here is derived from an EMBL/GenBank/DDBJ whole genome shotgun (WGS) entry which is preliminary data.</text>
</comment>
<dbReference type="Pfam" id="PF00353">
    <property type="entry name" value="HemolysinCabind"/>
    <property type="match status" value="10"/>
</dbReference>
<dbReference type="EMBL" id="JAGQDG010000001">
    <property type="protein sequence ID" value="MBQ0934177.1"/>
    <property type="molecule type" value="Genomic_DNA"/>
</dbReference>
<sequence length="762" mass="77989">MDTQATETSLFSPIRWDLFASTLADPSAIGMQQVIVGTTGNDYLTGTGAADVIDGLQGADTMAGGTGDDVYIVDNAADVVVEATEEGFDTVLASVSTALSAHVEDLILTGEAIQGTGNDLNNVIRGNDRNNVLYGLGGWDGLYGGGGDDTLHGGEDVDTLYGDDGNDMLYGEAEQDVMHGGSGDDRLEGGSGNDLISGDSGTDTLMGGDGDDYLEGEAGIDQMLGDAGNDSFGFQASSVMGTSGLIDGGADTDSLFVDLRVSTSPLIWHLNPDQVYRLMGTDITHVESLHLLLANGDDVVTNLMSIGNDTLAGEGGHDYLASGAGNDFLLGGDGSDTLLGGEGSDELNGDLGADYVHGGAGDDLMTHLLVDANQNDADTLIGGDGLDTLAAQWSASINNITLVNSACQTLHVGSMTLSGFERFSVQTGSGNDKLSNAGFSANDWFVSGGGNDTLIGGGGDDLLAGEADNDSLIGGDGVDYLDGGTGSDTLLGGAGDDQLIDSVQFVPDSSPDVLNGGAGVDSLSADWSCADTSIVWRNDPNVVKIVYGNSITGIESLYLTLGEHNDSITNLVAGGSNFIDGRGGNDRIELGAGADTLAGGTGNDTLIGGRGADELSGQEGRDTFVFNGLDAADLIWDFNAADDVLRFDMAGLPVGDRDRLVEGACVINSPGGFSNKAELVICTQNIEGEITAESAALAIGSATSNYALGQTCLFTVSNGSDSAVYYFKSTDRNAHVSATELKLLTTLLSAPTTTIDDYIFGP</sequence>
<dbReference type="Gene3D" id="2.150.10.10">
    <property type="entry name" value="Serralysin-like metalloprotease, C-terminal"/>
    <property type="match status" value="6"/>
</dbReference>
<accession>A0ABS5DSQ4</accession>
<evidence type="ECO:0000313" key="5">
    <source>
        <dbReference type="Proteomes" id="UP000672097"/>
    </source>
</evidence>
<dbReference type="InterPro" id="IPR018511">
    <property type="entry name" value="Hemolysin-typ_Ca-bd_CS"/>
</dbReference>
<evidence type="ECO:0000313" key="4">
    <source>
        <dbReference type="EMBL" id="MBQ0934177.1"/>
    </source>
</evidence>
<gene>
    <name evidence="4" type="ORF">KAK11_02475</name>
</gene>
<comment type="subcellular location">
    <subcellularLocation>
        <location evidence="1">Secreted</location>
    </subcellularLocation>
</comment>
<name>A0ABS5DSQ4_9BURK</name>
<dbReference type="PROSITE" id="PS00330">
    <property type="entry name" value="HEMOLYSIN_CALCIUM"/>
    <property type="match status" value="6"/>
</dbReference>
<feature type="compositionally biased region" description="Low complexity" evidence="3">
    <location>
        <begin position="197"/>
        <end position="206"/>
    </location>
</feature>
<evidence type="ECO:0000256" key="2">
    <source>
        <dbReference type="ARBA" id="ARBA00022525"/>
    </source>
</evidence>
<dbReference type="InterPro" id="IPR001343">
    <property type="entry name" value="Hemolysn_Ca-bd"/>
</dbReference>
<proteinExistence type="predicted"/>
<evidence type="ECO:0000256" key="3">
    <source>
        <dbReference type="SAM" id="MobiDB-lite"/>
    </source>
</evidence>
<feature type="region of interest" description="Disordered" evidence="3">
    <location>
        <begin position="176"/>
        <end position="212"/>
    </location>
</feature>
<protein>
    <recommendedName>
        <fullName evidence="6">Calcium-binding protein</fullName>
    </recommendedName>
</protein>
<dbReference type="PANTHER" id="PTHR38340">
    <property type="entry name" value="S-LAYER PROTEIN"/>
    <property type="match status" value="1"/>
</dbReference>
<evidence type="ECO:0008006" key="6">
    <source>
        <dbReference type="Google" id="ProtNLM"/>
    </source>
</evidence>
<dbReference type="InterPro" id="IPR011049">
    <property type="entry name" value="Serralysin-like_metalloprot_C"/>
</dbReference>